<reference evidence="3" key="1">
    <citation type="submission" date="2024-01" db="EMBL/GenBank/DDBJ databases">
        <authorList>
            <person name="Webb A."/>
        </authorList>
    </citation>
    <scope>NUCLEOTIDE SEQUENCE</scope>
    <source>
        <strain evidence="3">Pm1</strain>
    </source>
</reference>
<organism evidence="3 5">
    <name type="scientific">Peronospora matthiolae</name>
    <dbReference type="NCBI Taxonomy" id="2874970"/>
    <lineage>
        <taxon>Eukaryota</taxon>
        <taxon>Sar</taxon>
        <taxon>Stramenopiles</taxon>
        <taxon>Oomycota</taxon>
        <taxon>Peronosporomycetes</taxon>
        <taxon>Peronosporales</taxon>
        <taxon>Peronosporaceae</taxon>
        <taxon>Peronospora</taxon>
    </lineage>
</organism>
<evidence type="ECO:0000313" key="1">
    <source>
        <dbReference type="EMBL" id="CAK7921806.1"/>
    </source>
</evidence>
<sequence length="63" mass="6757">MRCAAKAAEKTDARVNAAALDDAQPLAAEDASYAATATLLQHRLLQMHVVSHCMLMMMVPKSS</sequence>
<proteinExistence type="predicted"/>
<accession>A0AAV1TJZ3</accession>
<name>A0AAV1TJZ3_9STRA</name>
<dbReference type="EMBL" id="CAKLBY020000058">
    <property type="protein sequence ID" value="CAK7921812.1"/>
    <property type="molecule type" value="Genomic_DNA"/>
</dbReference>
<comment type="caution">
    <text evidence="3">The sequence shown here is derived from an EMBL/GenBank/DDBJ whole genome shotgun (WGS) entry which is preliminary data.</text>
</comment>
<evidence type="ECO:0000313" key="3">
    <source>
        <dbReference type="EMBL" id="CAK7921810.1"/>
    </source>
</evidence>
<protein>
    <submittedName>
        <fullName evidence="3">Uncharacterized protein</fullName>
    </submittedName>
</protein>
<gene>
    <name evidence="1" type="ORF">PM001_LOCUS7326</name>
    <name evidence="2" type="ORF">PM001_LOCUS7327</name>
    <name evidence="3" type="ORF">PM001_LOCUS7328</name>
    <name evidence="4" type="ORF">PM001_LOCUS7329</name>
</gene>
<evidence type="ECO:0000313" key="5">
    <source>
        <dbReference type="Proteomes" id="UP001162060"/>
    </source>
</evidence>
<dbReference type="AlphaFoldDB" id="A0AAV1TJZ3"/>
<dbReference type="EMBL" id="CAKLBY020000058">
    <property type="protein sequence ID" value="CAK7921810.1"/>
    <property type="molecule type" value="Genomic_DNA"/>
</dbReference>
<evidence type="ECO:0000313" key="4">
    <source>
        <dbReference type="EMBL" id="CAK7921812.1"/>
    </source>
</evidence>
<dbReference type="EMBL" id="CAKLBY020000058">
    <property type="protein sequence ID" value="CAK7921808.1"/>
    <property type="molecule type" value="Genomic_DNA"/>
</dbReference>
<dbReference type="EMBL" id="CAKLBY020000058">
    <property type="protein sequence ID" value="CAK7921806.1"/>
    <property type="molecule type" value="Genomic_DNA"/>
</dbReference>
<dbReference type="Proteomes" id="UP001162060">
    <property type="component" value="Unassembled WGS sequence"/>
</dbReference>
<evidence type="ECO:0000313" key="2">
    <source>
        <dbReference type="EMBL" id="CAK7921808.1"/>
    </source>
</evidence>